<comment type="caution">
    <text evidence="2">The sequence shown here is derived from an EMBL/GenBank/DDBJ whole genome shotgun (WGS) entry which is preliminary data.</text>
</comment>
<dbReference type="GO" id="GO:0046872">
    <property type="term" value="F:metal ion binding"/>
    <property type="evidence" value="ECO:0007669"/>
    <property type="project" value="InterPro"/>
</dbReference>
<name>A0A532UYB0_UNCT6</name>
<accession>A0A532UYB0</accession>
<dbReference type="InterPro" id="IPR003251">
    <property type="entry name" value="Rr_diiron-bd_dom"/>
</dbReference>
<reference evidence="2 3" key="1">
    <citation type="submission" date="2017-06" db="EMBL/GenBank/DDBJ databases">
        <title>Novel microbial phyla capable of carbon fixation and sulfur reduction in deep-sea sediments.</title>
        <authorList>
            <person name="Huang J."/>
            <person name="Baker B."/>
            <person name="Wang Y."/>
        </authorList>
    </citation>
    <scope>NUCLEOTIDE SEQUENCE [LARGE SCALE GENOMIC DNA]</scope>
    <source>
        <strain evidence="2">B3_TA06</strain>
    </source>
</reference>
<organism evidence="2 3">
    <name type="scientific">candidate division TA06 bacterium B3_TA06</name>
    <dbReference type="NCBI Taxonomy" id="2012487"/>
    <lineage>
        <taxon>Bacteria</taxon>
        <taxon>Bacteria division TA06</taxon>
    </lineage>
</organism>
<dbReference type="Pfam" id="PF02915">
    <property type="entry name" value="Rubrerythrin"/>
    <property type="match status" value="1"/>
</dbReference>
<dbReference type="AlphaFoldDB" id="A0A532UYB0"/>
<sequence>MKAETHYSLQDLFGIAIKAEIEAQEIYTEISTYTRNFVLKEKMRFMASEEEKHESILRGLFKQKFAGAEPVIPQQTVAPVPGWKPDEGGNVSEALKSAMQTEEDAKAFYEAMAERIAEPKAQSMLKYMAAMEQTHYHLLETEYNAAMEIEDYDRFDPAVHWGA</sequence>
<dbReference type="EMBL" id="NJBO01000021">
    <property type="protein sequence ID" value="TKJ39916.1"/>
    <property type="molecule type" value="Genomic_DNA"/>
</dbReference>
<protein>
    <recommendedName>
        <fullName evidence="1">Rubrerythrin diiron-binding domain-containing protein</fullName>
    </recommendedName>
</protein>
<gene>
    <name evidence="2" type="ORF">CEE36_10055</name>
</gene>
<dbReference type="Gene3D" id="1.20.1260.10">
    <property type="match status" value="1"/>
</dbReference>
<feature type="domain" description="Rubrerythrin diiron-binding" evidence="1">
    <location>
        <begin position="13"/>
        <end position="141"/>
    </location>
</feature>
<evidence type="ECO:0000313" key="3">
    <source>
        <dbReference type="Proteomes" id="UP000317778"/>
    </source>
</evidence>
<proteinExistence type="predicted"/>
<dbReference type="CDD" id="cd01045">
    <property type="entry name" value="Ferritin_like_AB"/>
    <property type="match status" value="1"/>
</dbReference>
<evidence type="ECO:0000313" key="2">
    <source>
        <dbReference type="EMBL" id="TKJ39916.1"/>
    </source>
</evidence>
<evidence type="ECO:0000259" key="1">
    <source>
        <dbReference type="Pfam" id="PF02915"/>
    </source>
</evidence>
<dbReference type="InterPro" id="IPR012347">
    <property type="entry name" value="Ferritin-like"/>
</dbReference>
<dbReference type="SUPFAM" id="SSF47240">
    <property type="entry name" value="Ferritin-like"/>
    <property type="match status" value="1"/>
</dbReference>
<dbReference type="PANTHER" id="PTHR33531:SF10">
    <property type="entry name" value="BLR7895 PROTEIN"/>
    <property type="match status" value="1"/>
</dbReference>
<dbReference type="GO" id="GO:0016491">
    <property type="term" value="F:oxidoreductase activity"/>
    <property type="evidence" value="ECO:0007669"/>
    <property type="project" value="InterPro"/>
</dbReference>
<dbReference type="PANTHER" id="PTHR33531">
    <property type="entry name" value="RUBRERYTHRIN SUBFAMILY"/>
    <property type="match status" value="1"/>
</dbReference>
<dbReference type="InterPro" id="IPR009078">
    <property type="entry name" value="Ferritin-like_SF"/>
</dbReference>
<dbReference type="Proteomes" id="UP000317778">
    <property type="component" value="Unassembled WGS sequence"/>
</dbReference>